<proteinExistence type="predicted"/>
<comment type="caution">
    <text evidence="1">The sequence shown here is derived from an EMBL/GenBank/DDBJ whole genome shotgun (WGS) entry which is preliminary data.</text>
</comment>
<evidence type="ECO:0000313" key="1">
    <source>
        <dbReference type="EMBL" id="KAK7506356.1"/>
    </source>
</evidence>
<name>A0ABD0M4S9_9CAEN</name>
<sequence length="81" mass="9228">MRNVLKARMSLYHCSSVVCKADMLLWVARLLPFGKPNFTDRIPYSLKGSAGDYTNYTLKDLPPDGNLPDIKGNQILEDRKR</sequence>
<protein>
    <submittedName>
        <fullName evidence="1">Uncharacterized protein</fullName>
    </submittedName>
</protein>
<accession>A0ABD0M4S9</accession>
<gene>
    <name evidence="1" type="ORF">BaRGS_00002468</name>
</gene>
<dbReference type="EMBL" id="JACVVK020000007">
    <property type="protein sequence ID" value="KAK7506356.1"/>
    <property type="molecule type" value="Genomic_DNA"/>
</dbReference>
<keyword evidence="2" id="KW-1185">Reference proteome</keyword>
<dbReference type="Proteomes" id="UP001519460">
    <property type="component" value="Unassembled WGS sequence"/>
</dbReference>
<dbReference type="AlphaFoldDB" id="A0ABD0M4S9"/>
<organism evidence="1 2">
    <name type="scientific">Batillaria attramentaria</name>
    <dbReference type="NCBI Taxonomy" id="370345"/>
    <lineage>
        <taxon>Eukaryota</taxon>
        <taxon>Metazoa</taxon>
        <taxon>Spiralia</taxon>
        <taxon>Lophotrochozoa</taxon>
        <taxon>Mollusca</taxon>
        <taxon>Gastropoda</taxon>
        <taxon>Caenogastropoda</taxon>
        <taxon>Sorbeoconcha</taxon>
        <taxon>Cerithioidea</taxon>
        <taxon>Batillariidae</taxon>
        <taxon>Batillaria</taxon>
    </lineage>
</organism>
<reference evidence="1 2" key="1">
    <citation type="journal article" date="2023" name="Sci. Data">
        <title>Genome assembly of the Korean intertidal mud-creeper Batillaria attramentaria.</title>
        <authorList>
            <person name="Patra A.K."/>
            <person name="Ho P.T."/>
            <person name="Jun S."/>
            <person name="Lee S.J."/>
            <person name="Kim Y."/>
            <person name="Won Y.J."/>
        </authorList>
    </citation>
    <scope>NUCLEOTIDE SEQUENCE [LARGE SCALE GENOMIC DNA]</scope>
    <source>
        <strain evidence="1">Wonlab-2016</strain>
    </source>
</reference>
<feature type="non-terminal residue" evidence="1">
    <location>
        <position position="81"/>
    </location>
</feature>
<evidence type="ECO:0000313" key="2">
    <source>
        <dbReference type="Proteomes" id="UP001519460"/>
    </source>
</evidence>